<accession>A0A8B8BPN0</accession>
<evidence type="ECO:0000256" key="1">
    <source>
        <dbReference type="SAM" id="MobiDB-lite"/>
    </source>
</evidence>
<dbReference type="GeneID" id="111112198"/>
<dbReference type="KEGG" id="cvn:111112198"/>
<feature type="compositionally biased region" description="Low complexity" evidence="1">
    <location>
        <begin position="107"/>
        <end position="116"/>
    </location>
</feature>
<dbReference type="Proteomes" id="UP000694844">
    <property type="component" value="Chromosome 9"/>
</dbReference>
<dbReference type="OrthoDB" id="6159959at2759"/>
<feature type="compositionally biased region" description="Basic and acidic residues" evidence="1">
    <location>
        <begin position="480"/>
        <end position="495"/>
    </location>
</feature>
<feature type="compositionally biased region" description="Basic and acidic residues" evidence="1">
    <location>
        <begin position="237"/>
        <end position="290"/>
    </location>
</feature>
<dbReference type="RefSeq" id="XP_022305297.1">
    <property type="nucleotide sequence ID" value="XM_022449589.1"/>
</dbReference>
<reference evidence="3" key="1">
    <citation type="submission" date="2025-08" db="UniProtKB">
        <authorList>
            <consortium name="RefSeq"/>
        </authorList>
    </citation>
    <scope>IDENTIFICATION</scope>
    <source>
        <tissue evidence="3">Whole sample</tissue>
    </source>
</reference>
<gene>
    <name evidence="3" type="primary">LOC111112198</name>
</gene>
<evidence type="ECO:0000313" key="3">
    <source>
        <dbReference type="RefSeq" id="XP_022305297.1"/>
    </source>
</evidence>
<keyword evidence="2" id="KW-1185">Reference proteome</keyword>
<feature type="region of interest" description="Disordered" evidence="1">
    <location>
        <begin position="207"/>
        <end position="356"/>
    </location>
</feature>
<feature type="region of interest" description="Disordered" evidence="1">
    <location>
        <begin position="468"/>
        <end position="502"/>
    </location>
</feature>
<sequence length="1075" mass="123206">MHLQQSRLNGASFGVISFGKYVADFEKKNYDSFVGRAKRVYLDAFEILRRFPDHQKVLEEEEDSDYESVHSYGSDINVYSPRGFSPRSGKLPTYYEESSRPCVIPGSSRTRSQTSETQEERIKKKEDRNLKDYDISTTSYPIQAWGSKRKVEILAKDKGSSLDSLKKQQGSTYDTLSKTLSNFERNPRRHDNIEEDLKKTWATETTLDSRKTETEYRPSTSRTSYKYARPYHGKTRRSFEKEPKWHKIPRDSYNRDLFNESDKEPDRHDRSSVAYDRSEWKRERQIHSPAEESGSSSQAYSTYFGSKKTPKHIGKEWTCNASHTDSYDRPARKSGTRIDYPKKESDTLSSRLDMPSGSIMSTLVELTNDSDKESDKHDLSSVAYDRSEWKLERQIHSSEEESGSSLQSYSTDYGSKKISKYVGRKFILDNLHTDSYDRPARKSERRLDYPKKESDTSLSRFIISSGSVSPTQLQTPTATKEPRNHDSPTDREKRPARTSTTQFHSLKKETVSLFDPLLTILANIKIYANSTTNLCTGDRFFLKEDETFGKNRNAFFYNSRHFQHFDYVHNLVADCSSRVQMVRTSFVQVNKLAKNVMIRLMFAGNVTRENLKLVTKRKGKTELSEEKLVWKVSPLLCFQNDLSIESALKLLLKEDACYKILVTSSIRFGVLVVEDNNIIVADKDNVQEVLTSCLEEPLCQVLGEWSNELKSIRSRTSARIMSEIENIQKQMSFEKKQDAQYSKDLSEANRDIVPPEIKNFLFRKDEVTSFGLWQDTCFKVMVKTGTDIQKLYDELRTLDRNFFLKYAPVIENKKLIEKFTMEQGSYVISSQNRRNITKGTLGGFVTRPTNCEEKFGLTCNHLFPMQNIPAYDGTPLYRHEIGKCIFTTREKHCDFAAIQINRSASKKCNIAFKRDDEKLTNAHVYEGKLENIGILHKIGAGSGITNGTIFSEEYYVKRLLDADNIDSVFLVRGTGNRFSVEGDSGSLVFSRPRQAAQSYVNVIGMVSGSNIIVNDDEYDTADKEETLASGESECISTCFRITIALDLMKRRKRIPVKFKDDLPSSSPSSSSDDSS</sequence>
<feature type="compositionally biased region" description="Basic and acidic residues" evidence="1">
    <location>
        <begin position="207"/>
        <end position="216"/>
    </location>
</feature>
<protein>
    <submittedName>
        <fullName evidence="3">Uncharacterized protein LOC111112198 isoform X1</fullName>
    </submittedName>
</protein>
<organism evidence="2 3">
    <name type="scientific">Crassostrea virginica</name>
    <name type="common">Eastern oyster</name>
    <dbReference type="NCBI Taxonomy" id="6565"/>
    <lineage>
        <taxon>Eukaryota</taxon>
        <taxon>Metazoa</taxon>
        <taxon>Spiralia</taxon>
        <taxon>Lophotrochozoa</taxon>
        <taxon>Mollusca</taxon>
        <taxon>Bivalvia</taxon>
        <taxon>Autobranchia</taxon>
        <taxon>Pteriomorphia</taxon>
        <taxon>Ostreida</taxon>
        <taxon>Ostreoidea</taxon>
        <taxon>Ostreidae</taxon>
        <taxon>Crassostrea</taxon>
    </lineage>
</organism>
<evidence type="ECO:0000313" key="2">
    <source>
        <dbReference type="Proteomes" id="UP000694844"/>
    </source>
</evidence>
<dbReference type="AlphaFoldDB" id="A0A8B8BPN0"/>
<feature type="compositionally biased region" description="Polar residues" evidence="1">
    <location>
        <begin position="293"/>
        <end position="304"/>
    </location>
</feature>
<feature type="compositionally biased region" description="Polar residues" evidence="1">
    <location>
        <begin position="468"/>
        <end position="478"/>
    </location>
</feature>
<name>A0A8B8BPN0_CRAVI</name>
<feature type="region of interest" description="Disordered" evidence="1">
    <location>
        <begin position="97"/>
        <end position="125"/>
    </location>
</feature>
<proteinExistence type="predicted"/>